<name>A0AAN8V5G0_9MAGN</name>
<dbReference type="InterPro" id="IPR040612">
    <property type="entry name" value="ArsA_HSP20-like"/>
</dbReference>
<dbReference type="SUPFAM" id="SSF52540">
    <property type="entry name" value="P-loop containing nucleoside triphosphate hydrolases"/>
    <property type="match status" value="1"/>
</dbReference>
<comment type="caution">
    <text evidence="4">The sequence shown here is derived from an EMBL/GenBank/DDBJ whole genome shotgun (WGS) entry which is preliminary data.</text>
</comment>
<dbReference type="InterPro" id="IPR027417">
    <property type="entry name" value="P-loop_NTPase"/>
</dbReference>
<comment type="similarity">
    <text evidence="1">Belongs to the arsA ATPase family.</text>
</comment>
<feature type="domain" description="ArsA HSP20-like" evidence="3">
    <location>
        <begin position="339"/>
        <end position="398"/>
    </location>
</feature>
<reference evidence="4 5" key="1">
    <citation type="submission" date="2023-12" db="EMBL/GenBank/DDBJ databases">
        <title>A high-quality genome assembly for Dillenia turbinata (Dilleniales).</title>
        <authorList>
            <person name="Chanderbali A."/>
        </authorList>
    </citation>
    <scope>NUCLEOTIDE SEQUENCE [LARGE SCALE GENOMIC DNA]</scope>
    <source>
        <strain evidence="4">LSX21</strain>
        <tissue evidence="4">Leaf</tissue>
    </source>
</reference>
<dbReference type="Gene3D" id="2.60.40.790">
    <property type="match status" value="1"/>
</dbReference>
<gene>
    <name evidence="4" type="ORF">RJ641_012300</name>
</gene>
<evidence type="ECO:0000259" key="3">
    <source>
        <dbReference type="Pfam" id="PF17886"/>
    </source>
</evidence>
<dbReference type="PANTHER" id="PTHR43868">
    <property type="entry name" value="OS02G0711200 PROTEIN"/>
    <property type="match status" value="1"/>
</dbReference>
<dbReference type="Pfam" id="PF02374">
    <property type="entry name" value="ArsA_ATPase"/>
    <property type="match status" value="1"/>
</dbReference>
<proteinExistence type="inferred from homology"/>
<dbReference type="InterPro" id="IPR008978">
    <property type="entry name" value="HSP20-like_chaperone"/>
</dbReference>
<dbReference type="InterPro" id="IPR053262">
    <property type="entry name" value="ArsA_ATPase-like"/>
</dbReference>
<feature type="non-terminal residue" evidence="4">
    <location>
        <position position="1"/>
    </location>
</feature>
<feature type="domain" description="ArsA/GET3 Anion-transporting ATPase-like" evidence="2">
    <location>
        <begin position="1"/>
        <end position="162"/>
    </location>
</feature>
<dbReference type="EMBL" id="JBAMMX010000019">
    <property type="protein sequence ID" value="KAK6921793.1"/>
    <property type="molecule type" value="Genomic_DNA"/>
</dbReference>
<keyword evidence="5" id="KW-1185">Reference proteome</keyword>
<dbReference type="InterPro" id="IPR025723">
    <property type="entry name" value="ArsA/GET3_ATPase-like"/>
</dbReference>
<evidence type="ECO:0000313" key="4">
    <source>
        <dbReference type="EMBL" id="KAK6921793.1"/>
    </source>
</evidence>
<dbReference type="AlphaFoldDB" id="A0AAN8V5G0"/>
<evidence type="ECO:0000259" key="2">
    <source>
        <dbReference type="Pfam" id="PF02374"/>
    </source>
</evidence>
<dbReference type="Pfam" id="PF17886">
    <property type="entry name" value="ArsA_HSP20"/>
    <property type="match status" value="1"/>
</dbReference>
<dbReference type="Gene3D" id="3.40.50.300">
    <property type="entry name" value="P-loop containing nucleotide triphosphate hydrolases"/>
    <property type="match status" value="1"/>
</dbReference>
<organism evidence="4 5">
    <name type="scientific">Dillenia turbinata</name>
    <dbReference type="NCBI Taxonomy" id="194707"/>
    <lineage>
        <taxon>Eukaryota</taxon>
        <taxon>Viridiplantae</taxon>
        <taxon>Streptophyta</taxon>
        <taxon>Embryophyta</taxon>
        <taxon>Tracheophyta</taxon>
        <taxon>Spermatophyta</taxon>
        <taxon>Magnoliopsida</taxon>
        <taxon>eudicotyledons</taxon>
        <taxon>Gunneridae</taxon>
        <taxon>Pentapetalae</taxon>
        <taxon>Dilleniales</taxon>
        <taxon>Dilleniaceae</taxon>
        <taxon>Dillenia</taxon>
    </lineage>
</organism>
<dbReference type="Proteomes" id="UP001370490">
    <property type="component" value="Unassembled WGS sequence"/>
</dbReference>
<dbReference type="PANTHER" id="PTHR43868:SF1">
    <property type="entry name" value="P-LOOP CONTAINING NUCLEOSIDE TRIPHOSPHATE HYDROLASES SUPERFAMILY PROTEIN"/>
    <property type="match status" value="1"/>
</dbReference>
<evidence type="ECO:0000313" key="5">
    <source>
        <dbReference type="Proteomes" id="UP001370490"/>
    </source>
</evidence>
<evidence type="ECO:0000256" key="1">
    <source>
        <dbReference type="ARBA" id="ARBA00011040"/>
    </source>
</evidence>
<accession>A0AAN8V5G0</accession>
<protein>
    <submittedName>
        <fullName evidence="4">Anion-transporting ATPase-like domain</fullName>
    </submittedName>
</protein>
<sequence length="399" mass="43714">RGGSGKTTASVLAAQHYAMAGLNTCLVINSQDPTAEFLLDCKIGTSPIKCNKNLSAVRLETAKMLLEPLRQLKQADARVNLTQGVLEGVIGEELGVLPGMDSIFSAIALARIVWFFSNVNNNKKKEKLDIVVYDGISTEETLRLINAASRAKLYLKYLRNLADKTDFGRLAGPSLLRLVDEAMSLRGSTSQFNGTLSAEIWDSLEKILEIRYWSFAFQRGSSAFTEPSKFGCYIIMDPNSEISVKSALRYCGCAIQAGAQVSGTFGVAYQHSSAESVKEIKKNFSPIPFASTPHLSMALPLDWDAVLNNLSEDTRNLLSPPTHCNSCLSPVQFDLARKSVTLLMPGFDKSEIKLFQYRGGSELLIEAGDQRRVICLPPKIQGRVEGAKFVDSSIIITMK</sequence>